<comment type="caution">
    <text evidence="6">The sequence shown here is derived from an EMBL/GenBank/DDBJ whole genome shotgun (WGS) entry which is preliminary data.</text>
</comment>
<dbReference type="NCBIfam" id="NF008629">
    <property type="entry name" value="PRK11617.1"/>
    <property type="match status" value="1"/>
</dbReference>
<dbReference type="GO" id="GO:0005737">
    <property type="term" value="C:cytoplasm"/>
    <property type="evidence" value="ECO:0007669"/>
    <property type="project" value="UniProtKB-SubCell"/>
</dbReference>
<evidence type="ECO:0000256" key="3">
    <source>
        <dbReference type="ARBA" id="ARBA00022722"/>
    </source>
</evidence>
<dbReference type="PANTHER" id="PTHR28511:SF1">
    <property type="entry name" value="ENDONUCLEASE V"/>
    <property type="match status" value="1"/>
</dbReference>
<dbReference type="InterPro" id="IPR007581">
    <property type="entry name" value="Endonuclease-V"/>
</dbReference>
<feature type="non-terminal residue" evidence="6">
    <location>
        <position position="205"/>
    </location>
</feature>
<reference evidence="6" key="1">
    <citation type="journal article" date="2014" name="Front. Microbiol.">
        <title>High frequency of phylogenetically diverse reductive dehalogenase-homologous genes in deep subseafloor sedimentary metagenomes.</title>
        <authorList>
            <person name="Kawai M."/>
            <person name="Futagami T."/>
            <person name="Toyoda A."/>
            <person name="Takaki Y."/>
            <person name="Nishi S."/>
            <person name="Hori S."/>
            <person name="Arai W."/>
            <person name="Tsubouchi T."/>
            <person name="Morono Y."/>
            <person name="Uchiyama I."/>
            <person name="Ito T."/>
            <person name="Fujiyama A."/>
            <person name="Inagaki F."/>
            <person name="Takami H."/>
        </authorList>
    </citation>
    <scope>NUCLEOTIDE SEQUENCE</scope>
    <source>
        <strain evidence="6">Expedition CK06-06</strain>
    </source>
</reference>
<keyword evidence="3" id="KW-0540">Nuclease</keyword>
<dbReference type="GO" id="GO:0003727">
    <property type="term" value="F:single-stranded RNA binding"/>
    <property type="evidence" value="ECO:0007669"/>
    <property type="project" value="TreeGrafter"/>
</dbReference>
<proteinExistence type="inferred from homology"/>
<organism evidence="6">
    <name type="scientific">marine sediment metagenome</name>
    <dbReference type="NCBI Taxonomy" id="412755"/>
    <lineage>
        <taxon>unclassified sequences</taxon>
        <taxon>metagenomes</taxon>
        <taxon>ecological metagenomes</taxon>
    </lineage>
</organism>
<keyword evidence="4" id="KW-0255">Endonuclease</keyword>
<dbReference type="GO" id="GO:0016891">
    <property type="term" value="F:RNA endonuclease activity producing 5'-phosphomonoesters, hydrolytic mechanism"/>
    <property type="evidence" value="ECO:0007669"/>
    <property type="project" value="TreeGrafter"/>
</dbReference>
<evidence type="ECO:0000256" key="4">
    <source>
        <dbReference type="ARBA" id="ARBA00022759"/>
    </source>
</evidence>
<dbReference type="PANTHER" id="PTHR28511">
    <property type="entry name" value="ENDONUCLEASE V"/>
    <property type="match status" value="1"/>
</dbReference>
<dbReference type="HAMAP" id="MF_00801">
    <property type="entry name" value="Endonuclease_5"/>
    <property type="match status" value="1"/>
</dbReference>
<keyword evidence="5" id="KW-0378">Hydrolase</keyword>
<dbReference type="AlphaFoldDB" id="X1N618"/>
<keyword evidence="2" id="KW-0963">Cytoplasm</keyword>
<evidence type="ECO:0000313" key="6">
    <source>
        <dbReference type="EMBL" id="GAI39018.1"/>
    </source>
</evidence>
<comment type="subcellular location">
    <subcellularLocation>
        <location evidence="1">Cytoplasm</location>
    </subcellularLocation>
</comment>
<dbReference type="GO" id="GO:0043737">
    <property type="term" value="F:deoxyribonuclease V activity"/>
    <property type="evidence" value="ECO:0007669"/>
    <property type="project" value="TreeGrafter"/>
</dbReference>
<sequence length="205" mass="22164">MKVKSLHSWQLSVAQALDLQRQLAAQVSRSSEVATPHFIAGVDISVGKAQGMATGAVVVLSYPELRVVETKVVQGRLDFPYIAGLLSFRESPLTLAACESLSITPDLFLIDGQGIAHPRRFGLASHLGLFLDTPTIGCAKSLLCGSYEAPGDELGSYAQITDRGETVGVALRTKPVVKPVYVSIGHKVDLQTAIYWVMECYRGYR</sequence>
<name>X1N618_9ZZZZ</name>
<evidence type="ECO:0000256" key="5">
    <source>
        <dbReference type="ARBA" id="ARBA00022801"/>
    </source>
</evidence>
<evidence type="ECO:0008006" key="7">
    <source>
        <dbReference type="Google" id="ProtNLM"/>
    </source>
</evidence>
<dbReference type="Pfam" id="PF04493">
    <property type="entry name" value="Endonuclease_5"/>
    <property type="match status" value="1"/>
</dbReference>
<evidence type="ECO:0000256" key="2">
    <source>
        <dbReference type="ARBA" id="ARBA00022490"/>
    </source>
</evidence>
<evidence type="ECO:0000256" key="1">
    <source>
        <dbReference type="ARBA" id="ARBA00004496"/>
    </source>
</evidence>
<dbReference type="CDD" id="cd06559">
    <property type="entry name" value="Endonuclease_V"/>
    <property type="match status" value="1"/>
</dbReference>
<protein>
    <recommendedName>
        <fullName evidence="7">Endonuclease V</fullName>
    </recommendedName>
</protein>
<accession>X1N618</accession>
<dbReference type="GO" id="GO:0006281">
    <property type="term" value="P:DNA repair"/>
    <property type="evidence" value="ECO:0007669"/>
    <property type="project" value="InterPro"/>
</dbReference>
<gene>
    <name evidence="6" type="ORF">S06H3_44371</name>
</gene>
<dbReference type="EMBL" id="BARV01027590">
    <property type="protein sequence ID" value="GAI39018.1"/>
    <property type="molecule type" value="Genomic_DNA"/>
</dbReference>
<dbReference type="Gene3D" id="3.30.2170.10">
    <property type="entry name" value="archaeoglobus fulgidus dsm 4304 superfamily"/>
    <property type="match status" value="1"/>
</dbReference>